<keyword evidence="3" id="KW-1015">Disulfide bond</keyword>
<keyword evidence="7" id="KW-1185">Reference proteome</keyword>
<evidence type="ECO:0000256" key="4">
    <source>
        <dbReference type="SAM" id="MobiDB-lite"/>
    </source>
</evidence>
<organism evidence="6 7">
    <name type="scientific">Nannocystis exedens</name>
    <dbReference type="NCBI Taxonomy" id="54"/>
    <lineage>
        <taxon>Bacteria</taxon>
        <taxon>Pseudomonadati</taxon>
        <taxon>Myxococcota</taxon>
        <taxon>Polyangia</taxon>
        <taxon>Nannocystales</taxon>
        <taxon>Nannocystaceae</taxon>
        <taxon>Nannocystis</taxon>
    </lineage>
</organism>
<dbReference type="EMBL" id="FOMX01000017">
    <property type="protein sequence ID" value="SFE67041.1"/>
    <property type="molecule type" value="Genomic_DNA"/>
</dbReference>
<dbReference type="NCBIfam" id="NF040941">
    <property type="entry name" value="GGGWT_bact"/>
    <property type="match status" value="1"/>
</dbReference>
<evidence type="ECO:0000313" key="7">
    <source>
        <dbReference type="Proteomes" id="UP000199400"/>
    </source>
</evidence>
<dbReference type="InterPro" id="IPR036056">
    <property type="entry name" value="Fibrinogen-like_C"/>
</dbReference>
<protein>
    <submittedName>
        <fullName evidence="6">Myxococcus cysteine-rich repeat-containing protein</fullName>
    </submittedName>
</protein>
<evidence type="ECO:0000256" key="3">
    <source>
        <dbReference type="ARBA" id="ARBA00023157"/>
    </source>
</evidence>
<dbReference type="OrthoDB" id="5508180at2"/>
<gene>
    <name evidence="6" type="ORF">SAMN02745121_05112</name>
</gene>
<feature type="signal peptide" evidence="5">
    <location>
        <begin position="1"/>
        <end position="18"/>
    </location>
</feature>
<evidence type="ECO:0000256" key="5">
    <source>
        <dbReference type="SAM" id="SignalP"/>
    </source>
</evidence>
<evidence type="ECO:0000256" key="1">
    <source>
        <dbReference type="ARBA" id="ARBA00022729"/>
    </source>
</evidence>
<feature type="compositionally biased region" description="Low complexity" evidence="4">
    <location>
        <begin position="48"/>
        <end position="74"/>
    </location>
</feature>
<reference evidence="7" key="1">
    <citation type="submission" date="2016-10" db="EMBL/GenBank/DDBJ databases">
        <authorList>
            <person name="Varghese N."/>
            <person name="Submissions S."/>
        </authorList>
    </citation>
    <scope>NUCLEOTIDE SEQUENCE [LARGE SCALE GENOMIC DNA]</scope>
    <source>
        <strain evidence="7">ATCC 25963</strain>
    </source>
</reference>
<dbReference type="STRING" id="54.SAMN02745121_05112"/>
<feature type="region of interest" description="Disordered" evidence="4">
    <location>
        <begin position="44"/>
        <end position="87"/>
    </location>
</feature>
<proteinExistence type="predicted"/>
<dbReference type="AlphaFoldDB" id="A0A1I2CFD9"/>
<accession>A0A1I2CFD9</accession>
<evidence type="ECO:0000313" key="6">
    <source>
        <dbReference type="EMBL" id="SFE67041.1"/>
    </source>
</evidence>
<name>A0A1I2CFD9_9BACT</name>
<keyword evidence="2" id="KW-0677">Repeat</keyword>
<sequence length="410" mass="42347">MAAASRVLLPGLVAAALAAATAPGCHSSGCRDSDYACAALADTHTSGEPETTTTETTTTTTTPPTTSTEPTSTTEPPPTCGDGVVAGDEECDDGNADDLDACKSDCTSTACGDGVVQAGEECDDGNTDDTDACVGTCRWARCGDGFIHAANEVCDAGPANDNQAYEGCTTGCVPGPRCGDAIVNGDEDCDDNNTDETDGCMSSCVEAKSCLQIKQALPAASTGQYRIWPEALAGEQSVDVWCDMDSDGGGYTFLKVDTEFGLESDKGAKKAEEMCKKYGMHLIVTRTPAHVMSAYTVATTNNVAPVGGGVVPAGVDYLAILAIYPTEVGATCDGGALNSTDCPGWRAGDDQAYWVTDTAYDDQPDADHCAGCSMIYKWNPDGTAKSYTTVSFGEGASSYRFLCDVGDKHP</sequence>
<feature type="chain" id="PRO_5011504066" evidence="5">
    <location>
        <begin position="19"/>
        <end position="410"/>
    </location>
</feature>
<dbReference type="InterPro" id="IPR014716">
    <property type="entry name" value="Fibrinogen_a/b/g_C_1"/>
</dbReference>
<dbReference type="Proteomes" id="UP000199400">
    <property type="component" value="Unassembled WGS sequence"/>
</dbReference>
<evidence type="ECO:0000256" key="2">
    <source>
        <dbReference type="ARBA" id="ARBA00022737"/>
    </source>
</evidence>
<dbReference type="InterPro" id="IPR011936">
    <property type="entry name" value="Myxo_disulph_rpt"/>
</dbReference>
<keyword evidence="1 5" id="KW-0732">Signal</keyword>
<dbReference type="Pfam" id="PF13948">
    <property type="entry name" value="DUF4215"/>
    <property type="match status" value="1"/>
</dbReference>
<dbReference type="SUPFAM" id="SSF56496">
    <property type="entry name" value="Fibrinogen C-terminal domain-like"/>
    <property type="match status" value="1"/>
</dbReference>
<dbReference type="RefSeq" id="WP_096326656.1">
    <property type="nucleotide sequence ID" value="NZ_FOMX01000017.1"/>
</dbReference>
<dbReference type="NCBIfam" id="TIGR02232">
    <property type="entry name" value="myxo_disulf_rpt"/>
    <property type="match status" value="3"/>
</dbReference>
<dbReference type="Gene3D" id="3.90.215.10">
    <property type="entry name" value="Gamma Fibrinogen, chain A, domain 1"/>
    <property type="match status" value="1"/>
</dbReference>